<proteinExistence type="predicted"/>
<protein>
    <recommendedName>
        <fullName evidence="1">AB hydrolase-1 domain-containing protein</fullName>
    </recommendedName>
</protein>
<accession>A0A642UT02</accession>
<dbReference type="GO" id="GO:0016020">
    <property type="term" value="C:membrane"/>
    <property type="evidence" value="ECO:0007669"/>
    <property type="project" value="TreeGrafter"/>
</dbReference>
<dbReference type="PRINTS" id="PR00111">
    <property type="entry name" value="ABHYDROLASE"/>
</dbReference>
<dbReference type="PANTHER" id="PTHR43798:SF5">
    <property type="entry name" value="MONOACYLGLYCEROL LIPASE ABHD6"/>
    <property type="match status" value="1"/>
</dbReference>
<dbReference type="Proteomes" id="UP000761534">
    <property type="component" value="Unassembled WGS sequence"/>
</dbReference>
<gene>
    <name evidence="2" type="ORF">TRICI_005439</name>
</gene>
<dbReference type="PANTHER" id="PTHR43798">
    <property type="entry name" value="MONOACYLGLYCEROL LIPASE"/>
    <property type="match status" value="1"/>
</dbReference>
<dbReference type="InterPro" id="IPR029058">
    <property type="entry name" value="AB_hydrolase_fold"/>
</dbReference>
<dbReference type="AlphaFoldDB" id="A0A642UT02"/>
<dbReference type="InterPro" id="IPR050266">
    <property type="entry name" value="AB_hydrolase_sf"/>
</dbReference>
<dbReference type="GO" id="GO:0047372">
    <property type="term" value="F:monoacylglycerol lipase activity"/>
    <property type="evidence" value="ECO:0007669"/>
    <property type="project" value="TreeGrafter"/>
</dbReference>
<organism evidence="2 3">
    <name type="scientific">Trichomonascus ciferrii</name>
    <dbReference type="NCBI Taxonomy" id="44093"/>
    <lineage>
        <taxon>Eukaryota</taxon>
        <taxon>Fungi</taxon>
        <taxon>Dikarya</taxon>
        <taxon>Ascomycota</taxon>
        <taxon>Saccharomycotina</taxon>
        <taxon>Dipodascomycetes</taxon>
        <taxon>Dipodascales</taxon>
        <taxon>Trichomonascaceae</taxon>
        <taxon>Trichomonascus</taxon>
        <taxon>Trichomonascus ciferrii complex</taxon>
    </lineage>
</organism>
<reference evidence="2" key="1">
    <citation type="journal article" date="2019" name="G3 (Bethesda)">
        <title>Genome Assemblies of Two Rare Opportunistic Yeast Pathogens: Diutina rugosa (syn. Candida rugosa) and Trichomonascus ciferrii (syn. Candida ciferrii).</title>
        <authorList>
            <person name="Mixao V."/>
            <person name="Saus E."/>
            <person name="Hansen A.P."/>
            <person name="Lass-Florl C."/>
            <person name="Gabaldon T."/>
        </authorList>
    </citation>
    <scope>NUCLEOTIDE SEQUENCE</scope>
    <source>
        <strain evidence="2">CBS 4856</strain>
    </source>
</reference>
<evidence type="ECO:0000313" key="3">
    <source>
        <dbReference type="Proteomes" id="UP000761534"/>
    </source>
</evidence>
<keyword evidence="3" id="KW-1185">Reference proteome</keyword>
<dbReference type="VEuPathDB" id="FungiDB:TRICI_005439"/>
<dbReference type="InterPro" id="IPR000073">
    <property type="entry name" value="AB_hydrolase_1"/>
</dbReference>
<evidence type="ECO:0000313" key="2">
    <source>
        <dbReference type="EMBL" id="KAA8904633.1"/>
    </source>
</evidence>
<comment type="caution">
    <text evidence="2">The sequence shown here is derived from an EMBL/GenBank/DDBJ whole genome shotgun (WGS) entry which is preliminary data.</text>
</comment>
<dbReference type="Pfam" id="PF00561">
    <property type="entry name" value="Abhydrolase_1"/>
    <property type="match status" value="1"/>
</dbReference>
<dbReference type="Gene3D" id="3.40.50.1820">
    <property type="entry name" value="alpha/beta hydrolase"/>
    <property type="match status" value="1"/>
</dbReference>
<dbReference type="OrthoDB" id="408373at2759"/>
<dbReference type="EMBL" id="SWFS01000427">
    <property type="protein sequence ID" value="KAA8904633.1"/>
    <property type="molecule type" value="Genomic_DNA"/>
</dbReference>
<feature type="domain" description="AB hydrolase-1" evidence="1">
    <location>
        <begin position="33"/>
        <end position="256"/>
    </location>
</feature>
<sequence length="269" mass="28483">MLAEVSGKTLNVWTSGKSSDGQLGKELVDGVETFIFIHGLGSSQNYYYPIVSSIVPFGNCILFDNEGAGNSPLSDTPPTVESMAGDVVRLLDHFKVAAATVVGHSMGGMAALKAAELYSSRVNALILLGPVHPTEKGAKVMAGRIDTIKQSGNLFQIADAVPQLAPAKSVPALNRAFIRALIASQTPQGYAAACKVIVDAKSPNYAKVKAPVLLLVGNEDMTAPYEGCASIIEQGLQNVVVEKLDQVGHWYCIEAPEKISNSIVSWLKN</sequence>
<dbReference type="GO" id="GO:0046464">
    <property type="term" value="P:acylglycerol catabolic process"/>
    <property type="evidence" value="ECO:0007669"/>
    <property type="project" value="TreeGrafter"/>
</dbReference>
<name>A0A642UT02_9ASCO</name>
<dbReference type="SUPFAM" id="SSF53474">
    <property type="entry name" value="alpha/beta-Hydrolases"/>
    <property type="match status" value="1"/>
</dbReference>
<evidence type="ECO:0000259" key="1">
    <source>
        <dbReference type="Pfam" id="PF00561"/>
    </source>
</evidence>